<feature type="region of interest" description="Disordered" evidence="1">
    <location>
        <begin position="61"/>
        <end position="115"/>
    </location>
</feature>
<feature type="region of interest" description="Disordered" evidence="1">
    <location>
        <begin position="1"/>
        <end position="49"/>
    </location>
</feature>
<name>A0A182TYB3_9DIPT</name>
<reference evidence="3" key="1">
    <citation type="submission" date="2014-01" db="EMBL/GenBank/DDBJ databases">
        <title>The Genome Sequence of Anopheles melas CM1001059_A (V2).</title>
        <authorList>
            <consortium name="The Broad Institute Genomics Platform"/>
            <person name="Neafsey D.E."/>
            <person name="Besansky N."/>
            <person name="Howell P."/>
            <person name="Walton C."/>
            <person name="Young S.K."/>
            <person name="Zeng Q."/>
            <person name="Gargeya S."/>
            <person name="Fitzgerald M."/>
            <person name="Haas B."/>
            <person name="Abouelleil A."/>
            <person name="Allen A.W."/>
            <person name="Alvarado L."/>
            <person name="Arachchi H.M."/>
            <person name="Berlin A.M."/>
            <person name="Chapman S.B."/>
            <person name="Gainer-Dewar J."/>
            <person name="Goldberg J."/>
            <person name="Griggs A."/>
            <person name="Gujja S."/>
            <person name="Hansen M."/>
            <person name="Howarth C."/>
            <person name="Imamovic A."/>
            <person name="Ireland A."/>
            <person name="Larimer J."/>
            <person name="McCowan C."/>
            <person name="Murphy C."/>
            <person name="Pearson M."/>
            <person name="Poon T.W."/>
            <person name="Priest M."/>
            <person name="Roberts A."/>
            <person name="Saif S."/>
            <person name="Shea T."/>
            <person name="Sisk P."/>
            <person name="Sykes S."/>
            <person name="Wortman J."/>
            <person name="Nusbaum C."/>
            <person name="Birren B."/>
        </authorList>
    </citation>
    <scope>NUCLEOTIDE SEQUENCE [LARGE SCALE GENOMIC DNA]</scope>
    <source>
        <strain evidence="3">CM1001059</strain>
    </source>
</reference>
<dbReference type="SUPFAM" id="SSF50729">
    <property type="entry name" value="PH domain-like"/>
    <property type="match status" value="1"/>
</dbReference>
<evidence type="ECO:0000313" key="3">
    <source>
        <dbReference type="Proteomes" id="UP000075902"/>
    </source>
</evidence>
<dbReference type="InterPro" id="IPR011993">
    <property type="entry name" value="PH-like_dom_sf"/>
</dbReference>
<evidence type="ECO:0000256" key="1">
    <source>
        <dbReference type="SAM" id="MobiDB-lite"/>
    </source>
</evidence>
<dbReference type="AlphaFoldDB" id="A0A182TYB3"/>
<organism evidence="2 3">
    <name type="scientific">Anopheles melas</name>
    <dbReference type="NCBI Taxonomy" id="34690"/>
    <lineage>
        <taxon>Eukaryota</taxon>
        <taxon>Metazoa</taxon>
        <taxon>Ecdysozoa</taxon>
        <taxon>Arthropoda</taxon>
        <taxon>Hexapoda</taxon>
        <taxon>Insecta</taxon>
        <taxon>Pterygota</taxon>
        <taxon>Neoptera</taxon>
        <taxon>Endopterygota</taxon>
        <taxon>Diptera</taxon>
        <taxon>Nematocera</taxon>
        <taxon>Culicoidea</taxon>
        <taxon>Culicidae</taxon>
        <taxon>Anophelinae</taxon>
        <taxon>Anopheles</taxon>
    </lineage>
</organism>
<dbReference type="Proteomes" id="UP000075902">
    <property type="component" value="Unassembled WGS sequence"/>
</dbReference>
<protein>
    <submittedName>
        <fullName evidence="2">PH domain-containing protein</fullName>
    </submittedName>
</protein>
<feature type="compositionally biased region" description="Basic residues" evidence="1">
    <location>
        <begin position="10"/>
        <end position="23"/>
    </location>
</feature>
<dbReference type="Gene3D" id="2.30.29.30">
    <property type="entry name" value="Pleckstrin-homology domain (PH domain)/Phosphotyrosine-binding domain (PTB)"/>
    <property type="match status" value="1"/>
</dbReference>
<reference evidence="2" key="2">
    <citation type="submission" date="2020-05" db="UniProtKB">
        <authorList>
            <consortium name="EnsemblMetazoa"/>
        </authorList>
    </citation>
    <scope>IDENTIFICATION</scope>
    <source>
        <strain evidence="2">CM1001059</strain>
    </source>
</reference>
<sequence length="289" mass="31044">MNQLNVNSTFHHHHHHHHHHLPPLHHLPSQDHQQLVVQHSQQQQQQWAGVRGRLSYYSENELAERRPSNAGPRQPRSRAGSAGPTPSGANGAAAPEGPSGATGSSTPGHGGARLLNWMRNAPGLRKLRLRRWNSTGSWSPEPCGTIDLTNFHVTEGNYTKRKNVFKLTTAAGSYCPLEAAAAAGFGGHAEVHRTQSASGLATVGGSGPGSSTCASSVRSASTVGLPGSERELLLQADSHGDMEGWMEALRLVCGSTGQLHSPVSVVRKRFVFFFGWSNAILFFGRLITS</sequence>
<evidence type="ECO:0000313" key="2">
    <source>
        <dbReference type="EnsemblMetazoa" id="AMEC010524-PA"/>
    </source>
</evidence>
<accession>A0A182TYB3</accession>
<feature type="compositionally biased region" description="Low complexity" evidence="1">
    <location>
        <begin position="24"/>
        <end position="46"/>
    </location>
</feature>
<keyword evidence="3" id="KW-1185">Reference proteome</keyword>
<feature type="compositionally biased region" description="Low complexity" evidence="1">
    <location>
        <begin position="86"/>
        <end position="107"/>
    </location>
</feature>
<dbReference type="EnsemblMetazoa" id="AMEC010524-RA">
    <property type="protein sequence ID" value="AMEC010524-PA"/>
    <property type="gene ID" value="AMEC010524"/>
</dbReference>
<dbReference type="VEuPathDB" id="VectorBase:AMEC010524"/>
<proteinExistence type="predicted"/>
<dbReference type="STRING" id="34690.A0A182TYB3"/>